<dbReference type="InterPro" id="IPR011991">
    <property type="entry name" value="ArsR-like_HTH"/>
</dbReference>
<accession>A0ABP7GKC2</accession>
<reference evidence="2" key="1">
    <citation type="journal article" date="2019" name="Int. J. Syst. Evol. Microbiol.">
        <title>The Global Catalogue of Microorganisms (GCM) 10K type strain sequencing project: providing services to taxonomists for standard genome sequencing and annotation.</title>
        <authorList>
            <consortium name="The Broad Institute Genomics Platform"/>
            <consortium name="The Broad Institute Genome Sequencing Center for Infectious Disease"/>
            <person name="Wu L."/>
            <person name="Ma J."/>
        </authorList>
    </citation>
    <scope>NUCLEOTIDE SEQUENCE [LARGE SCALE GENOMIC DNA]</scope>
    <source>
        <strain evidence="2">JCM 16950</strain>
    </source>
</reference>
<evidence type="ECO:0000313" key="1">
    <source>
        <dbReference type="EMBL" id="GAA3763218.1"/>
    </source>
</evidence>
<keyword evidence="2" id="KW-1185">Reference proteome</keyword>
<dbReference type="InterPro" id="IPR036388">
    <property type="entry name" value="WH-like_DNA-bd_sf"/>
</dbReference>
<sequence length="226" mass="24224">MMGDESSLDADVLARLSTLDDPVRQRLYAYVRDCDQPPGRDQAAEAAGISRSLAAYHLDKLVDAGLLTVGYARPPGRTGPGAGRPAKIYFRADRDLALTVPPRDYELLARLLVSSVGRDATGAVRDAVNRAAYDAGHDAGAGSQGDLLAVLSRCGYQPRTAADDSIELCNCPFHALSEEHRDVVCGLNLHLIQGVLDGGAQQRAHAEPSFRPNRCCVVIHNAHPDM</sequence>
<gene>
    <name evidence="1" type="ORF">GCM10022240_14550</name>
</gene>
<dbReference type="Proteomes" id="UP001500540">
    <property type="component" value="Unassembled WGS sequence"/>
</dbReference>
<evidence type="ECO:0000313" key="2">
    <source>
        <dbReference type="Proteomes" id="UP001500540"/>
    </source>
</evidence>
<dbReference type="Pfam" id="PF12840">
    <property type="entry name" value="HTH_20"/>
    <property type="match status" value="1"/>
</dbReference>
<name>A0ABP7GKC2_9MICO</name>
<organism evidence="1 2">
    <name type="scientific">Microbacterium kribbense</name>
    <dbReference type="NCBI Taxonomy" id="433645"/>
    <lineage>
        <taxon>Bacteria</taxon>
        <taxon>Bacillati</taxon>
        <taxon>Actinomycetota</taxon>
        <taxon>Actinomycetes</taxon>
        <taxon>Micrococcales</taxon>
        <taxon>Microbacteriaceae</taxon>
        <taxon>Microbacterium</taxon>
    </lineage>
</organism>
<dbReference type="Gene3D" id="1.10.10.10">
    <property type="entry name" value="Winged helix-like DNA-binding domain superfamily/Winged helix DNA-binding domain"/>
    <property type="match status" value="1"/>
</dbReference>
<dbReference type="CDD" id="cd00090">
    <property type="entry name" value="HTH_ARSR"/>
    <property type="match status" value="1"/>
</dbReference>
<proteinExistence type="predicted"/>
<protein>
    <submittedName>
        <fullName evidence="1">Helix-turn-helix domain-containing protein</fullName>
    </submittedName>
</protein>
<dbReference type="InterPro" id="IPR036390">
    <property type="entry name" value="WH_DNA-bd_sf"/>
</dbReference>
<dbReference type="EMBL" id="BAABAF010000005">
    <property type="protein sequence ID" value="GAA3763218.1"/>
    <property type="molecule type" value="Genomic_DNA"/>
</dbReference>
<comment type="caution">
    <text evidence="1">The sequence shown here is derived from an EMBL/GenBank/DDBJ whole genome shotgun (WGS) entry which is preliminary data.</text>
</comment>
<dbReference type="SUPFAM" id="SSF46785">
    <property type="entry name" value="Winged helix' DNA-binding domain"/>
    <property type="match status" value="1"/>
</dbReference>